<sequence length="402" mass="46403">MKKILAVSSNSLHKKTFLEIATQSKLHDYDLEIMLIDIENSEDVNATFGIQSLKELKNKSNYFVYIFHVFIYIYFSANQKIKNKINSIKPDFILLGNDTGHYERTIIRVAKKYKVTTLLLQDGLLFGQIKSNKMTKVSNTLFYFYQKYISRFIGGVKYGYGGCDVFLSLGIYWSDVVRSYGNGLNKKLFTVGSPYFESFITPKIDTKNTTVNDSNDELCITYFLTNFLSGLNDKKAHDLQLSEIRLLYKKLNFIFQGRFSFILKIHPEDACANYKSIAQLGPQLEITKTASLEYLFSKSNLCLTNFSSIFIQAYFNHKLCLLSNIGLHHTKYDDYILSLNLPTLTSIEEFETLLVDLKMKRNLNLNTANFEKQMRNFIDINPDKSSSQRILELICSLETHTK</sequence>
<keyword evidence="3" id="KW-1185">Reference proteome</keyword>
<dbReference type="AlphaFoldDB" id="A0A378JY00"/>
<gene>
    <name evidence="1" type="ORF">Lmor_2849</name>
    <name evidence="2" type="ORF">NCTC12239_02379</name>
</gene>
<reference evidence="1 3" key="1">
    <citation type="submission" date="2015-11" db="EMBL/GenBank/DDBJ databases">
        <title>Genomic analysis of 38 Legionella species identifies large and diverse effector repertoires.</title>
        <authorList>
            <person name="Burstein D."/>
            <person name="Amaro F."/>
            <person name="Zusman T."/>
            <person name="Lifshitz Z."/>
            <person name="Cohen O."/>
            <person name="Gilbert J.A."/>
            <person name="Pupko T."/>
            <person name="Shuman H.A."/>
            <person name="Segal G."/>
        </authorList>
    </citation>
    <scope>NUCLEOTIDE SEQUENCE [LARGE SCALE GENOMIC DNA]</scope>
    <source>
        <strain evidence="1 3">ATCC 43877</strain>
    </source>
</reference>
<dbReference type="STRING" id="39962.Lmor_2849"/>
<evidence type="ECO:0000313" key="2">
    <source>
        <dbReference type="EMBL" id="STX63434.1"/>
    </source>
</evidence>
<evidence type="ECO:0000313" key="4">
    <source>
        <dbReference type="Proteomes" id="UP000254040"/>
    </source>
</evidence>
<dbReference type="EMBL" id="UGOG01000001">
    <property type="protein sequence ID" value="STX63434.1"/>
    <property type="molecule type" value="Genomic_DNA"/>
</dbReference>
<dbReference type="EMBL" id="LNYN01000042">
    <property type="protein sequence ID" value="KTD30742.1"/>
    <property type="molecule type" value="Genomic_DNA"/>
</dbReference>
<reference evidence="2 4" key="2">
    <citation type="submission" date="2018-06" db="EMBL/GenBank/DDBJ databases">
        <authorList>
            <consortium name="Pathogen Informatics"/>
            <person name="Doyle S."/>
        </authorList>
    </citation>
    <scope>NUCLEOTIDE SEQUENCE [LARGE SCALE GENOMIC DNA]</scope>
    <source>
        <strain evidence="2 4">NCTC12239</strain>
    </source>
</reference>
<dbReference type="Proteomes" id="UP000054985">
    <property type="component" value="Unassembled WGS sequence"/>
</dbReference>
<evidence type="ECO:0000313" key="3">
    <source>
        <dbReference type="Proteomes" id="UP000054985"/>
    </source>
</evidence>
<organism evidence="2 4">
    <name type="scientific">Legionella moravica</name>
    <dbReference type="NCBI Taxonomy" id="39962"/>
    <lineage>
        <taxon>Bacteria</taxon>
        <taxon>Pseudomonadati</taxon>
        <taxon>Pseudomonadota</taxon>
        <taxon>Gammaproteobacteria</taxon>
        <taxon>Legionellales</taxon>
        <taxon>Legionellaceae</taxon>
        <taxon>Legionella</taxon>
    </lineage>
</organism>
<dbReference type="Proteomes" id="UP000254040">
    <property type="component" value="Unassembled WGS sequence"/>
</dbReference>
<name>A0A378JY00_9GAMM</name>
<evidence type="ECO:0000313" key="1">
    <source>
        <dbReference type="EMBL" id="KTD30742.1"/>
    </source>
</evidence>
<evidence type="ECO:0008006" key="5">
    <source>
        <dbReference type="Google" id="ProtNLM"/>
    </source>
</evidence>
<accession>A0A378JY00</accession>
<dbReference type="RefSeq" id="WP_028385072.1">
    <property type="nucleotide sequence ID" value="NZ_CAAAJG010000008.1"/>
</dbReference>
<protein>
    <recommendedName>
        <fullName evidence="5">Capsule polysaccharide biosynthesis protein</fullName>
    </recommendedName>
</protein>
<proteinExistence type="predicted"/>